<keyword evidence="4 7" id="KW-0812">Transmembrane</keyword>
<dbReference type="InterPro" id="IPR002758">
    <property type="entry name" value="Cation_antiport_E"/>
</dbReference>
<dbReference type="Proteomes" id="UP000321046">
    <property type="component" value="Unassembled WGS sequence"/>
</dbReference>
<accession>A0A5C6XM45</accession>
<evidence type="ECO:0000256" key="2">
    <source>
        <dbReference type="ARBA" id="ARBA00006228"/>
    </source>
</evidence>
<comment type="subcellular location">
    <subcellularLocation>
        <location evidence="1">Cell membrane</location>
        <topology evidence="1">Multi-pass membrane protein</topology>
    </subcellularLocation>
</comment>
<comment type="caution">
    <text evidence="8">The sequence shown here is derived from an EMBL/GenBank/DDBJ whole genome shotgun (WGS) entry which is preliminary data.</text>
</comment>
<evidence type="ECO:0000256" key="4">
    <source>
        <dbReference type="ARBA" id="ARBA00022692"/>
    </source>
</evidence>
<keyword evidence="6 7" id="KW-0472">Membrane</keyword>
<evidence type="ECO:0000256" key="7">
    <source>
        <dbReference type="SAM" id="Phobius"/>
    </source>
</evidence>
<dbReference type="GO" id="GO:0008324">
    <property type="term" value="F:monoatomic cation transmembrane transporter activity"/>
    <property type="evidence" value="ECO:0007669"/>
    <property type="project" value="InterPro"/>
</dbReference>
<evidence type="ECO:0000256" key="3">
    <source>
        <dbReference type="ARBA" id="ARBA00022475"/>
    </source>
</evidence>
<comment type="similarity">
    <text evidence="2">Belongs to the CPA3 antiporters (TC 2.A.63) subunit E family.</text>
</comment>
<evidence type="ECO:0000256" key="5">
    <source>
        <dbReference type="ARBA" id="ARBA00022989"/>
    </source>
</evidence>
<feature type="transmembrane region" description="Helical" evidence="7">
    <location>
        <begin position="27"/>
        <end position="45"/>
    </location>
</feature>
<dbReference type="PANTHER" id="PTHR34584:SF1">
    <property type="entry name" value="NA(+)_H(+) ANTIPORTER SUBUNIT E1"/>
    <property type="match status" value="1"/>
</dbReference>
<evidence type="ECO:0000313" key="9">
    <source>
        <dbReference type="Proteomes" id="UP000321046"/>
    </source>
</evidence>
<protein>
    <submittedName>
        <fullName evidence="8">Cation transporter</fullName>
    </submittedName>
</protein>
<dbReference type="OrthoDB" id="1492952at2"/>
<dbReference type="RefSeq" id="WP_146972216.1">
    <property type="nucleotide sequence ID" value="NZ_VOSL01000006.1"/>
</dbReference>
<proteinExistence type="inferred from homology"/>
<reference evidence="8 9" key="1">
    <citation type="submission" date="2019-08" db="EMBL/GenBank/DDBJ databases">
        <title>Bradymonadales sp. TMQ2.</title>
        <authorList>
            <person name="Liang Q."/>
        </authorList>
    </citation>
    <scope>NUCLEOTIDE SEQUENCE [LARGE SCALE GENOMIC DNA]</scope>
    <source>
        <strain evidence="8 9">TMQ2</strain>
    </source>
</reference>
<keyword evidence="3" id="KW-1003">Cell membrane</keyword>
<sequence>MAVGVFWRVVFFAALWWIWAGDKPASWWFGAPAVLSAAFMAARRVGDESHRVRMRGLGMFLIYFVRASFQGGVDVAWRAMSPRMRLRPGFIEYPLRLDARRAPAVFFANIISLLPGTLSVELGETSVMVHAIDLEAPVEAQLQELERRIAAMFVAGEGA</sequence>
<keyword evidence="5 7" id="KW-1133">Transmembrane helix</keyword>
<gene>
    <name evidence="8" type="ORF">FRC96_01200</name>
</gene>
<feature type="transmembrane region" description="Helical" evidence="7">
    <location>
        <begin position="57"/>
        <end position="77"/>
    </location>
</feature>
<evidence type="ECO:0000256" key="6">
    <source>
        <dbReference type="ARBA" id="ARBA00023136"/>
    </source>
</evidence>
<dbReference type="Pfam" id="PF01899">
    <property type="entry name" value="MNHE"/>
    <property type="match status" value="1"/>
</dbReference>
<name>A0A5C6XM45_9DELT</name>
<dbReference type="PANTHER" id="PTHR34584">
    <property type="entry name" value="NA(+)/H(+) ANTIPORTER SUBUNIT E1"/>
    <property type="match status" value="1"/>
</dbReference>
<evidence type="ECO:0000313" key="8">
    <source>
        <dbReference type="EMBL" id="TXD43767.1"/>
    </source>
</evidence>
<evidence type="ECO:0000256" key="1">
    <source>
        <dbReference type="ARBA" id="ARBA00004651"/>
    </source>
</evidence>
<dbReference type="EMBL" id="VOSL01000006">
    <property type="protein sequence ID" value="TXD43767.1"/>
    <property type="molecule type" value="Genomic_DNA"/>
</dbReference>
<dbReference type="AlphaFoldDB" id="A0A5C6XM45"/>
<dbReference type="GO" id="GO:0005886">
    <property type="term" value="C:plasma membrane"/>
    <property type="evidence" value="ECO:0007669"/>
    <property type="project" value="UniProtKB-SubCell"/>
</dbReference>
<feature type="transmembrane region" description="Helical" evidence="7">
    <location>
        <begin position="5"/>
        <end position="21"/>
    </location>
</feature>
<organism evidence="8 9">
    <name type="scientific">Lujinxingia vulgaris</name>
    <dbReference type="NCBI Taxonomy" id="2600176"/>
    <lineage>
        <taxon>Bacteria</taxon>
        <taxon>Deltaproteobacteria</taxon>
        <taxon>Bradymonadales</taxon>
        <taxon>Lujinxingiaceae</taxon>
        <taxon>Lujinxingia</taxon>
    </lineage>
</organism>